<evidence type="ECO:0000256" key="1">
    <source>
        <dbReference type="SAM" id="SignalP"/>
    </source>
</evidence>
<organism evidence="2 3">
    <name type="scientific">Penicillium desertorum</name>
    <dbReference type="NCBI Taxonomy" id="1303715"/>
    <lineage>
        <taxon>Eukaryota</taxon>
        <taxon>Fungi</taxon>
        <taxon>Dikarya</taxon>
        <taxon>Ascomycota</taxon>
        <taxon>Pezizomycotina</taxon>
        <taxon>Eurotiomycetes</taxon>
        <taxon>Eurotiomycetidae</taxon>
        <taxon>Eurotiales</taxon>
        <taxon>Aspergillaceae</taxon>
        <taxon>Penicillium</taxon>
    </lineage>
</organism>
<evidence type="ECO:0000313" key="3">
    <source>
        <dbReference type="Proteomes" id="UP001147760"/>
    </source>
</evidence>
<sequence>MKYSVLSLAAFVVLCLGNPTPYWRTYLSRPVRPADTGTVILSNNLPFSVQVDEEPQGSQYNAAPGQPVFIPGASAADVKLNGQVEVSYVSGNEGTFNYVINPIGNGGFPGCVNVSPSGCGSLTWCPGDPGKQPVTCSGGTELPVFLQPYHPPLEPPLERKMPVIATLGFARVVLERYRHVILSLSL</sequence>
<evidence type="ECO:0000313" key="2">
    <source>
        <dbReference type="EMBL" id="KAJ5486010.1"/>
    </source>
</evidence>
<proteinExistence type="predicted"/>
<reference evidence="2" key="1">
    <citation type="submission" date="2022-12" db="EMBL/GenBank/DDBJ databases">
        <authorList>
            <person name="Petersen C."/>
        </authorList>
    </citation>
    <scope>NUCLEOTIDE SEQUENCE</scope>
    <source>
        <strain evidence="2">IBT 17660</strain>
    </source>
</reference>
<dbReference type="AlphaFoldDB" id="A0A9W9X987"/>
<dbReference type="Proteomes" id="UP001147760">
    <property type="component" value="Unassembled WGS sequence"/>
</dbReference>
<comment type="caution">
    <text evidence="2">The sequence shown here is derived from an EMBL/GenBank/DDBJ whole genome shotgun (WGS) entry which is preliminary data.</text>
</comment>
<feature type="chain" id="PRO_5040780547" evidence="1">
    <location>
        <begin position="18"/>
        <end position="186"/>
    </location>
</feature>
<keyword evidence="1" id="KW-0732">Signal</keyword>
<keyword evidence="3" id="KW-1185">Reference proteome</keyword>
<feature type="signal peptide" evidence="1">
    <location>
        <begin position="1"/>
        <end position="17"/>
    </location>
</feature>
<dbReference type="EMBL" id="JAPWDO010000001">
    <property type="protein sequence ID" value="KAJ5486010.1"/>
    <property type="molecule type" value="Genomic_DNA"/>
</dbReference>
<reference evidence="2" key="2">
    <citation type="journal article" date="2023" name="IMA Fungus">
        <title>Comparative genomic study of the Penicillium genus elucidates a diverse pangenome and 15 lateral gene transfer events.</title>
        <authorList>
            <person name="Petersen C."/>
            <person name="Sorensen T."/>
            <person name="Nielsen M.R."/>
            <person name="Sondergaard T.E."/>
            <person name="Sorensen J.L."/>
            <person name="Fitzpatrick D.A."/>
            <person name="Frisvad J.C."/>
            <person name="Nielsen K.L."/>
        </authorList>
    </citation>
    <scope>NUCLEOTIDE SEQUENCE</scope>
    <source>
        <strain evidence="2">IBT 17660</strain>
    </source>
</reference>
<dbReference type="OrthoDB" id="4935409at2759"/>
<name>A0A9W9X987_9EURO</name>
<protein>
    <submittedName>
        <fullName evidence="2">Uncharacterized protein</fullName>
    </submittedName>
</protein>
<accession>A0A9W9X987</accession>
<gene>
    <name evidence="2" type="ORF">N7530_000310</name>
</gene>